<dbReference type="Pfam" id="PF02517">
    <property type="entry name" value="Rce1-like"/>
    <property type="match status" value="1"/>
</dbReference>
<reference evidence="3 4" key="1">
    <citation type="journal article" date="2016" name="Nat. Commun.">
        <title>Thousands of microbial genomes shed light on interconnected biogeochemical processes in an aquifer system.</title>
        <authorList>
            <person name="Anantharaman K."/>
            <person name="Brown C.T."/>
            <person name="Hug L.A."/>
            <person name="Sharon I."/>
            <person name="Castelle C.J."/>
            <person name="Probst A.J."/>
            <person name="Thomas B.C."/>
            <person name="Singh A."/>
            <person name="Wilkins M.J."/>
            <person name="Karaoz U."/>
            <person name="Brodie E.L."/>
            <person name="Williams K.H."/>
            <person name="Hubbard S.S."/>
            <person name="Banfield J.F."/>
        </authorList>
    </citation>
    <scope>NUCLEOTIDE SEQUENCE [LARGE SCALE GENOMIC DNA]</scope>
</reference>
<dbReference type="AlphaFoldDB" id="A0A1F8ED69"/>
<keyword evidence="1" id="KW-1133">Transmembrane helix</keyword>
<dbReference type="GO" id="GO:0080120">
    <property type="term" value="P:CAAX-box protein maturation"/>
    <property type="evidence" value="ECO:0007669"/>
    <property type="project" value="UniProtKB-ARBA"/>
</dbReference>
<protein>
    <recommendedName>
        <fullName evidence="2">CAAX prenyl protease 2/Lysostaphin resistance protein A-like domain-containing protein</fullName>
    </recommendedName>
</protein>
<dbReference type="Proteomes" id="UP000176893">
    <property type="component" value="Unassembled WGS sequence"/>
</dbReference>
<evidence type="ECO:0000313" key="4">
    <source>
        <dbReference type="Proteomes" id="UP000176893"/>
    </source>
</evidence>
<sequence length="108" mass="12298">MKNKIRVGFIYGLLAMGFALTMLPIINFLVKSKLLSEPSDIKFDGMSLMEVFFLMVIMAPLTEEFIFRWLPISWLGSITGNKSVLWIIIITSSAIFGISHGSWHHIFM</sequence>
<accession>A0A1F8ED69</accession>
<dbReference type="EMBL" id="MGJB01000014">
    <property type="protein sequence ID" value="OGM98537.1"/>
    <property type="molecule type" value="Genomic_DNA"/>
</dbReference>
<gene>
    <name evidence="3" type="ORF">A2649_00445</name>
</gene>
<proteinExistence type="predicted"/>
<evidence type="ECO:0000256" key="1">
    <source>
        <dbReference type="SAM" id="Phobius"/>
    </source>
</evidence>
<keyword evidence="1" id="KW-0472">Membrane</keyword>
<name>A0A1F8ED69_9BACT</name>
<comment type="caution">
    <text evidence="3">The sequence shown here is derived from an EMBL/GenBank/DDBJ whole genome shotgun (WGS) entry which is preliminary data.</text>
</comment>
<feature type="domain" description="CAAX prenyl protease 2/Lysostaphin resistance protein A-like" evidence="2">
    <location>
        <begin position="51"/>
        <end position="103"/>
    </location>
</feature>
<evidence type="ECO:0000259" key="2">
    <source>
        <dbReference type="Pfam" id="PF02517"/>
    </source>
</evidence>
<dbReference type="STRING" id="1802661.A2649_00445"/>
<keyword evidence="1" id="KW-0812">Transmembrane</keyword>
<dbReference type="GO" id="GO:0004175">
    <property type="term" value="F:endopeptidase activity"/>
    <property type="evidence" value="ECO:0007669"/>
    <property type="project" value="UniProtKB-ARBA"/>
</dbReference>
<feature type="transmembrane region" description="Helical" evidence="1">
    <location>
        <begin position="51"/>
        <end position="71"/>
    </location>
</feature>
<feature type="transmembrane region" description="Helical" evidence="1">
    <location>
        <begin position="83"/>
        <end position="103"/>
    </location>
</feature>
<organism evidence="3 4">
    <name type="scientific">Candidatus Yanofskybacteria bacterium RIFCSPHIGHO2_01_FULL_41_26</name>
    <dbReference type="NCBI Taxonomy" id="1802661"/>
    <lineage>
        <taxon>Bacteria</taxon>
        <taxon>Candidatus Yanofskyibacteriota</taxon>
    </lineage>
</organism>
<evidence type="ECO:0000313" key="3">
    <source>
        <dbReference type="EMBL" id="OGM98537.1"/>
    </source>
</evidence>
<feature type="transmembrane region" description="Helical" evidence="1">
    <location>
        <begin position="6"/>
        <end position="30"/>
    </location>
</feature>
<dbReference type="InterPro" id="IPR003675">
    <property type="entry name" value="Rce1/LyrA-like_dom"/>
</dbReference>